<comment type="caution">
    <text evidence="2">The sequence shown here is derived from an EMBL/GenBank/DDBJ whole genome shotgun (WGS) entry which is preliminary data.</text>
</comment>
<evidence type="ECO:0000256" key="1">
    <source>
        <dbReference type="SAM" id="Phobius"/>
    </source>
</evidence>
<gene>
    <name evidence="2" type="ORF">JN12_00763</name>
</gene>
<dbReference type="SUPFAM" id="SSF54523">
    <property type="entry name" value="Pili subunits"/>
    <property type="match status" value="1"/>
</dbReference>
<dbReference type="Proteomes" id="UP000319449">
    <property type="component" value="Unassembled WGS sequence"/>
</dbReference>
<dbReference type="NCBIfam" id="TIGR02532">
    <property type="entry name" value="IV_pilin_GFxxxE"/>
    <property type="match status" value="1"/>
</dbReference>
<evidence type="ECO:0000313" key="2">
    <source>
        <dbReference type="EMBL" id="TWJ32786.1"/>
    </source>
</evidence>
<dbReference type="Gene3D" id="3.30.700.10">
    <property type="entry name" value="Glycoprotein, Type 4 Pilin"/>
    <property type="match status" value="1"/>
</dbReference>
<protein>
    <submittedName>
        <fullName evidence="2">Type IV fimbrial biogenesis protein FimT</fullName>
    </submittedName>
</protein>
<feature type="transmembrane region" description="Helical" evidence="1">
    <location>
        <begin position="6"/>
        <end position="27"/>
    </location>
</feature>
<dbReference type="Pfam" id="PF07963">
    <property type="entry name" value="N_methyl"/>
    <property type="match status" value="1"/>
</dbReference>
<dbReference type="AlphaFoldDB" id="A0A562WRL6"/>
<dbReference type="InterPro" id="IPR045584">
    <property type="entry name" value="Pilin-like"/>
</dbReference>
<proteinExistence type="predicted"/>
<dbReference type="OrthoDB" id="5396583at2"/>
<keyword evidence="1" id="KW-0812">Transmembrane</keyword>
<keyword evidence="1" id="KW-1133">Transmembrane helix</keyword>
<accession>A0A562WRL6</accession>
<keyword evidence="3" id="KW-1185">Reference proteome</keyword>
<organism evidence="2 3">
    <name type="scientific">Geobacter argillaceus</name>
    <dbReference type="NCBI Taxonomy" id="345631"/>
    <lineage>
        <taxon>Bacteria</taxon>
        <taxon>Pseudomonadati</taxon>
        <taxon>Thermodesulfobacteriota</taxon>
        <taxon>Desulfuromonadia</taxon>
        <taxon>Geobacterales</taxon>
        <taxon>Geobacteraceae</taxon>
        <taxon>Geobacter</taxon>
    </lineage>
</organism>
<sequence>MRNHGFSLIELMLVIAVIAILGSIATLSWQSMQKKAAIETQAKTMYGDLMDVRSQALYTKRARSVAISSGLFQVYSSTVTSVPPVSQKTLGYAVVWSSAGTITFDTAGLANGSERSLCVDPYNDLTVVNAAAVDSLVISAARINLGKRTGGNCVTNNIEQK</sequence>
<dbReference type="EMBL" id="VLLN01000003">
    <property type="protein sequence ID" value="TWJ32786.1"/>
    <property type="molecule type" value="Genomic_DNA"/>
</dbReference>
<name>A0A562WRL6_9BACT</name>
<keyword evidence="1" id="KW-0472">Membrane</keyword>
<dbReference type="InterPro" id="IPR012902">
    <property type="entry name" value="N_methyl_site"/>
</dbReference>
<evidence type="ECO:0000313" key="3">
    <source>
        <dbReference type="Proteomes" id="UP000319449"/>
    </source>
</evidence>
<dbReference type="RefSeq" id="WP_145018401.1">
    <property type="nucleotide sequence ID" value="NZ_VLLN01000003.1"/>
</dbReference>
<dbReference type="PROSITE" id="PS00409">
    <property type="entry name" value="PROKAR_NTER_METHYL"/>
    <property type="match status" value="1"/>
</dbReference>
<reference evidence="2 3" key="1">
    <citation type="submission" date="2019-07" db="EMBL/GenBank/DDBJ databases">
        <title>Genomic Encyclopedia of Archaeal and Bacterial Type Strains, Phase II (KMG-II): from individual species to whole genera.</title>
        <authorList>
            <person name="Goeker M."/>
        </authorList>
    </citation>
    <scope>NUCLEOTIDE SEQUENCE [LARGE SCALE GENOMIC DNA]</scope>
    <source>
        <strain evidence="2 3">ATCC BAA-1139</strain>
    </source>
</reference>